<dbReference type="AlphaFoldDB" id="A0A2T4CHY1"/>
<dbReference type="EMBL" id="KZ679126">
    <property type="protein sequence ID" value="PTB81185.1"/>
    <property type="molecule type" value="Genomic_DNA"/>
</dbReference>
<gene>
    <name evidence="2" type="ORF">M440DRAFT_1009630</name>
</gene>
<feature type="compositionally biased region" description="Polar residues" evidence="1">
    <location>
        <begin position="173"/>
        <end position="187"/>
    </location>
</feature>
<organism evidence="2 3">
    <name type="scientific">Trichoderma longibrachiatum ATCC 18648</name>
    <dbReference type="NCBI Taxonomy" id="983965"/>
    <lineage>
        <taxon>Eukaryota</taxon>
        <taxon>Fungi</taxon>
        <taxon>Dikarya</taxon>
        <taxon>Ascomycota</taxon>
        <taxon>Pezizomycotina</taxon>
        <taxon>Sordariomycetes</taxon>
        <taxon>Hypocreomycetidae</taxon>
        <taxon>Hypocreales</taxon>
        <taxon>Hypocreaceae</taxon>
        <taxon>Trichoderma</taxon>
    </lineage>
</organism>
<feature type="region of interest" description="Disordered" evidence="1">
    <location>
        <begin position="168"/>
        <end position="187"/>
    </location>
</feature>
<evidence type="ECO:0000313" key="3">
    <source>
        <dbReference type="Proteomes" id="UP000240760"/>
    </source>
</evidence>
<keyword evidence="3" id="KW-1185">Reference proteome</keyword>
<protein>
    <submittedName>
        <fullName evidence="2">Uncharacterized protein</fullName>
    </submittedName>
</protein>
<accession>A0A2T4CHY1</accession>
<name>A0A2T4CHY1_TRILO</name>
<evidence type="ECO:0000313" key="2">
    <source>
        <dbReference type="EMBL" id="PTB81185.1"/>
    </source>
</evidence>
<sequence length="187" mass="20199">MSEGIDSFPSSAPHPDSWLWDGQLLASNAWFPQVSLPFDVATIECWKYKGAMKEETNPPIKKFQIRGFHTQSMESWLKEPIPVMSGQQPSSGFQLVAMPCSDISVIPHLIEEHTRSFNAGLGLPTFERLYASESSGACGMFLRSDGSYGSSLSLSLCALCSISGESGSRPLTAAQSSSFESPPTSPA</sequence>
<dbReference type="Proteomes" id="UP000240760">
    <property type="component" value="Unassembled WGS sequence"/>
</dbReference>
<proteinExistence type="predicted"/>
<reference evidence="2 3" key="1">
    <citation type="submission" date="2016-07" db="EMBL/GenBank/DDBJ databases">
        <title>Multiple horizontal gene transfer events from other fungi enriched the ability of initially mycotrophic Trichoderma (Ascomycota) to feed on dead plant biomass.</title>
        <authorList>
            <consortium name="DOE Joint Genome Institute"/>
            <person name="Aerts A."/>
            <person name="Atanasova L."/>
            <person name="Chenthamara K."/>
            <person name="Zhang J."/>
            <person name="Grujic M."/>
            <person name="Henrissat B."/>
            <person name="Kuo A."/>
            <person name="Salamov A."/>
            <person name="Lipzen A."/>
            <person name="Labutti K."/>
            <person name="Barry K."/>
            <person name="Miao Y."/>
            <person name="Rahimi M.J."/>
            <person name="Shen Q."/>
            <person name="Grigoriev I.V."/>
            <person name="Kubicek C.P."/>
            <person name="Druzhinina I.S."/>
        </authorList>
    </citation>
    <scope>NUCLEOTIDE SEQUENCE [LARGE SCALE GENOMIC DNA]</scope>
    <source>
        <strain evidence="2 3">ATCC 18648</strain>
    </source>
</reference>
<evidence type="ECO:0000256" key="1">
    <source>
        <dbReference type="SAM" id="MobiDB-lite"/>
    </source>
</evidence>